<accession>A0A9P6Q1A3</accession>
<proteinExistence type="predicted"/>
<comment type="caution">
    <text evidence="2">The sequence shown here is derived from an EMBL/GenBank/DDBJ whole genome shotgun (WGS) entry which is preliminary data.</text>
</comment>
<dbReference type="Gene3D" id="3.30.2280.10">
    <property type="entry name" value="Hypothetical protein (hspc210)"/>
    <property type="match status" value="1"/>
</dbReference>
<dbReference type="SUPFAM" id="SSF103107">
    <property type="entry name" value="Hypothetical protein c14orf129, hspc210"/>
    <property type="match status" value="2"/>
</dbReference>
<dbReference type="EMBL" id="JAAAJB010000323">
    <property type="protein sequence ID" value="KAG0258468.1"/>
    <property type="molecule type" value="Genomic_DNA"/>
</dbReference>
<dbReference type="InterPro" id="IPR007967">
    <property type="entry name" value="GSKIP_dom"/>
</dbReference>
<sequence length="164" mass="17828">MELPDLALYKEGLDVTSFPLVVDKVLSDQGAVEQCHIALVTLEGESVRIQLDSQGFHIIDSSTPYTPAALLKTAAADEIPSKSPPSSTSSPSISLCSVPTALARQEEARSGFVYETIESLLMALSPRFEAYFGDELSARLDAIDWSAPPRWHRTDSGSEEDNQE</sequence>
<evidence type="ECO:0000259" key="1">
    <source>
        <dbReference type="Pfam" id="PF05303"/>
    </source>
</evidence>
<protein>
    <recommendedName>
        <fullName evidence="1">GSKIP domain-containing protein</fullName>
    </recommendedName>
</protein>
<dbReference type="Pfam" id="PF05303">
    <property type="entry name" value="GSKIP_dom"/>
    <property type="match status" value="1"/>
</dbReference>
<gene>
    <name evidence="2" type="ORF">DFQ27_004624</name>
</gene>
<evidence type="ECO:0000313" key="2">
    <source>
        <dbReference type="EMBL" id="KAG0258468.1"/>
    </source>
</evidence>
<dbReference type="InterPro" id="IPR023231">
    <property type="entry name" value="GSKIP_dom_sf"/>
</dbReference>
<organism evidence="2 3">
    <name type="scientific">Actinomortierella ambigua</name>
    <dbReference type="NCBI Taxonomy" id="1343610"/>
    <lineage>
        <taxon>Eukaryota</taxon>
        <taxon>Fungi</taxon>
        <taxon>Fungi incertae sedis</taxon>
        <taxon>Mucoromycota</taxon>
        <taxon>Mortierellomycotina</taxon>
        <taxon>Mortierellomycetes</taxon>
        <taxon>Mortierellales</taxon>
        <taxon>Mortierellaceae</taxon>
        <taxon>Actinomortierella</taxon>
    </lineage>
</organism>
<name>A0A9P6Q1A3_9FUNG</name>
<dbReference type="AlphaFoldDB" id="A0A9P6Q1A3"/>
<dbReference type="OrthoDB" id="5804279at2759"/>
<keyword evidence="3" id="KW-1185">Reference proteome</keyword>
<reference evidence="2" key="1">
    <citation type="journal article" date="2020" name="Fungal Divers.">
        <title>Resolving the Mortierellaceae phylogeny through synthesis of multi-gene phylogenetics and phylogenomics.</title>
        <authorList>
            <person name="Vandepol N."/>
            <person name="Liber J."/>
            <person name="Desiro A."/>
            <person name="Na H."/>
            <person name="Kennedy M."/>
            <person name="Barry K."/>
            <person name="Grigoriev I.V."/>
            <person name="Miller A.N."/>
            <person name="O'Donnell K."/>
            <person name="Stajich J.E."/>
            <person name="Bonito G."/>
        </authorList>
    </citation>
    <scope>NUCLEOTIDE SEQUENCE</scope>
    <source>
        <strain evidence="2">BC1065</strain>
    </source>
</reference>
<feature type="domain" description="GSKIP" evidence="1">
    <location>
        <begin position="105"/>
        <end position="142"/>
    </location>
</feature>
<evidence type="ECO:0000313" key="3">
    <source>
        <dbReference type="Proteomes" id="UP000807716"/>
    </source>
</evidence>
<dbReference type="Proteomes" id="UP000807716">
    <property type="component" value="Unassembled WGS sequence"/>
</dbReference>